<dbReference type="InterPro" id="IPR025996">
    <property type="entry name" value="MT1864/Rv1816-like_C"/>
</dbReference>
<dbReference type="Proteomes" id="UP000572635">
    <property type="component" value="Unassembled WGS sequence"/>
</dbReference>
<keyword evidence="1" id="KW-0805">Transcription regulation</keyword>
<evidence type="ECO:0000256" key="4">
    <source>
        <dbReference type="PROSITE-ProRule" id="PRU00335"/>
    </source>
</evidence>
<dbReference type="AlphaFoldDB" id="A0A7W8QJV6"/>
<evidence type="ECO:0000259" key="5">
    <source>
        <dbReference type="PROSITE" id="PS50977"/>
    </source>
</evidence>
<dbReference type="InterPro" id="IPR009057">
    <property type="entry name" value="Homeodomain-like_sf"/>
</dbReference>
<dbReference type="SUPFAM" id="SSF46689">
    <property type="entry name" value="Homeodomain-like"/>
    <property type="match status" value="1"/>
</dbReference>
<keyword evidence="2 4" id="KW-0238">DNA-binding</keyword>
<comment type="caution">
    <text evidence="6">The sequence shown here is derived from an EMBL/GenBank/DDBJ whole genome shotgun (WGS) entry which is preliminary data.</text>
</comment>
<evidence type="ECO:0000256" key="1">
    <source>
        <dbReference type="ARBA" id="ARBA00023015"/>
    </source>
</evidence>
<dbReference type="Gene3D" id="1.10.357.10">
    <property type="entry name" value="Tetracycline Repressor, domain 2"/>
    <property type="match status" value="1"/>
</dbReference>
<dbReference type="RefSeq" id="WP_184391398.1">
    <property type="nucleotide sequence ID" value="NZ_BAAAJD010000159.1"/>
</dbReference>
<evidence type="ECO:0000256" key="3">
    <source>
        <dbReference type="ARBA" id="ARBA00023163"/>
    </source>
</evidence>
<dbReference type="PANTHER" id="PTHR30055:SF243">
    <property type="entry name" value="HTH-TYPE TRANSCRIPTIONAL REGULATOR RV1816"/>
    <property type="match status" value="1"/>
</dbReference>
<dbReference type="PROSITE" id="PS50977">
    <property type="entry name" value="HTH_TETR_2"/>
    <property type="match status" value="1"/>
</dbReference>
<keyword evidence="7" id="KW-1185">Reference proteome</keyword>
<dbReference type="Pfam" id="PF13305">
    <property type="entry name" value="TetR_C_33"/>
    <property type="match status" value="1"/>
</dbReference>
<dbReference type="Pfam" id="PF00440">
    <property type="entry name" value="TetR_N"/>
    <property type="match status" value="1"/>
</dbReference>
<accession>A0A7W8QJV6</accession>
<organism evidence="6 7">
    <name type="scientific">Nocardiopsis composta</name>
    <dbReference type="NCBI Taxonomy" id="157465"/>
    <lineage>
        <taxon>Bacteria</taxon>
        <taxon>Bacillati</taxon>
        <taxon>Actinomycetota</taxon>
        <taxon>Actinomycetes</taxon>
        <taxon>Streptosporangiales</taxon>
        <taxon>Nocardiopsidaceae</taxon>
        <taxon>Nocardiopsis</taxon>
    </lineage>
</organism>
<keyword evidence="3" id="KW-0804">Transcription</keyword>
<name>A0A7W8QJV6_9ACTN</name>
<dbReference type="InterPro" id="IPR036271">
    <property type="entry name" value="Tet_transcr_reg_TetR-rel_C_sf"/>
</dbReference>
<evidence type="ECO:0000313" key="7">
    <source>
        <dbReference type="Proteomes" id="UP000572635"/>
    </source>
</evidence>
<evidence type="ECO:0000256" key="2">
    <source>
        <dbReference type="ARBA" id="ARBA00023125"/>
    </source>
</evidence>
<dbReference type="SUPFAM" id="SSF48498">
    <property type="entry name" value="Tetracyclin repressor-like, C-terminal domain"/>
    <property type="match status" value="1"/>
</dbReference>
<sequence length="231" mass="25206">MREATLAEIKENARRQLAEQGPGGVSLRAIARGMGMTAPGLYRYFSSIGDLLNALKADLFTELAEAVEGASSALPAEDTDGRILTSLRAFRTWALANRPEFALLFGMPGPDRAPDVRVLEAGRHFAATFFALFDRLLEERRFALPAEEGIPPALRVQLDAFATETGFATDNVSYGALRVLLSSWVRLYGLVCMEVFDHLSLILGDMEPLFEAELQEVLTPLGVAYRAPGEG</sequence>
<dbReference type="EMBL" id="JACHDB010000001">
    <property type="protein sequence ID" value="MBB5431731.1"/>
    <property type="molecule type" value="Genomic_DNA"/>
</dbReference>
<feature type="DNA-binding region" description="H-T-H motif" evidence="4">
    <location>
        <begin position="26"/>
        <end position="45"/>
    </location>
</feature>
<protein>
    <submittedName>
        <fullName evidence="6">AcrR family transcriptional regulator</fullName>
    </submittedName>
</protein>
<feature type="domain" description="HTH tetR-type" evidence="5">
    <location>
        <begin position="3"/>
        <end position="63"/>
    </location>
</feature>
<dbReference type="GO" id="GO:0003700">
    <property type="term" value="F:DNA-binding transcription factor activity"/>
    <property type="evidence" value="ECO:0007669"/>
    <property type="project" value="TreeGrafter"/>
</dbReference>
<proteinExistence type="predicted"/>
<dbReference type="PANTHER" id="PTHR30055">
    <property type="entry name" value="HTH-TYPE TRANSCRIPTIONAL REGULATOR RUTR"/>
    <property type="match status" value="1"/>
</dbReference>
<gene>
    <name evidence="6" type="ORF">HDA36_001815</name>
</gene>
<dbReference type="InterPro" id="IPR001647">
    <property type="entry name" value="HTH_TetR"/>
</dbReference>
<dbReference type="InterPro" id="IPR050109">
    <property type="entry name" value="HTH-type_TetR-like_transc_reg"/>
</dbReference>
<dbReference type="GO" id="GO:0000976">
    <property type="term" value="F:transcription cis-regulatory region binding"/>
    <property type="evidence" value="ECO:0007669"/>
    <property type="project" value="TreeGrafter"/>
</dbReference>
<evidence type="ECO:0000313" key="6">
    <source>
        <dbReference type="EMBL" id="MBB5431731.1"/>
    </source>
</evidence>
<reference evidence="6 7" key="1">
    <citation type="submission" date="2020-08" db="EMBL/GenBank/DDBJ databases">
        <title>Sequencing the genomes of 1000 actinobacteria strains.</title>
        <authorList>
            <person name="Klenk H.-P."/>
        </authorList>
    </citation>
    <scope>NUCLEOTIDE SEQUENCE [LARGE SCALE GENOMIC DNA]</scope>
    <source>
        <strain evidence="6 7">DSM 44551</strain>
    </source>
</reference>